<organism evidence="1 2">
    <name type="scientific">Coprococcus comes</name>
    <dbReference type="NCBI Taxonomy" id="410072"/>
    <lineage>
        <taxon>Bacteria</taxon>
        <taxon>Bacillati</taxon>
        <taxon>Bacillota</taxon>
        <taxon>Clostridia</taxon>
        <taxon>Lachnospirales</taxon>
        <taxon>Lachnospiraceae</taxon>
        <taxon>Coprococcus</taxon>
    </lineage>
</organism>
<sequence>MFCIYFFNARVPEARKHKCEYIGKESPAYSKKRMGKEGYPYVVPTALWNNQFFMLYMASVYLGSDR</sequence>
<dbReference type="AlphaFoldDB" id="A0AA37QNJ1"/>
<accession>A0AA37QNJ1</accession>
<evidence type="ECO:0000313" key="1">
    <source>
        <dbReference type="EMBL" id="GLG86685.1"/>
    </source>
</evidence>
<gene>
    <name evidence="1" type="ORF">comes_12300</name>
</gene>
<comment type="caution">
    <text evidence="1">The sequence shown here is derived from an EMBL/GenBank/DDBJ whole genome shotgun (WGS) entry which is preliminary data.</text>
</comment>
<reference evidence="1" key="2">
    <citation type="submission" date="2022-11" db="EMBL/GenBank/DDBJ databases">
        <title>Draft genome sequence of Coprococcus comes strain 31264.</title>
        <authorList>
            <person name="Hisatomi A."/>
            <person name="Ohkuma M."/>
            <person name="Sakamoto M."/>
        </authorList>
    </citation>
    <scope>NUCLEOTIDE SEQUENCE</scope>
    <source>
        <strain evidence="1">JCM 31264</strain>
    </source>
</reference>
<proteinExistence type="predicted"/>
<protein>
    <submittedName>
        <fullName evidence="1">Uncharacterized protein</fullName>
    </submittedName>
</protein>
<evidence type="ECO:0000313" key="2">
    <source>
        <dbReference type="Proteomes" id="UP001145109"/>
    </source>
</evidence>
<dbReference type="EMBL" id="BSCI01000006">
    <property type="protein sequence ID" value="GLG86685.1"/>
    <property type="molecule type" value="Genomic_DNA"/>
</dbReference>
<name>A0AA37QNJ1_9FIRM</name>
<reference evidence="1" key="1">
    <citation type="submission" date="2022-09" db="EMBL/GenBank/DDBJ databases">
        <title>Draft genome sequence of Coprococcus comes strain 31264.</title>
        <authorList>
            <person name="Atsushi H."/>
            <person name="Moriya O."/>
            <person name="Mitsuo S."/>
        </authorList>
    </citation>
    <scope>NUCLEOTIDE SEQUENCE</scope>
    <source>
        <strain evidence="1">JCM 31264</strain>
    </source>
</reference>
<dbReference type="Proteomes" id="UP001145109">
    <property type="component" value="Unassembled WGS sequence"/>
</dbReference>